<reference evidence="4 5" key="1">
    <citation type="submission" date="2020-08" db="EMBL/GenBank/DDBJ databases">
        <title>Whole genome shotgun sequence of Actinoplanes ianthinogenes NBRC 13996.</title>
        <authorList>
            <person name="Komaki H."/>
            <person name="Tamura T."/>
        </authorList>
    </citation>
    <scope>NUCLEOTIDE SEQUENCE [LARGE SCALE GENOMIC DNA]</scope>
    <source>
        <strain evidence="4 5">NBRC 13996</strain>
    </source>
</reference>
<feature type="transmembrane region" description="Helical" evidence="2">
    <location>
        <begin position="12"/>
        <end position="34"/>
    </location>
</feature>
<dbReference type="InterPro" id="IPR035992">
    <property type="entry name" value="Ricin_B-like_lectins"/>
</dbReference>
<gene>
    <name evidence="4" type="ORF">Aiant_67180</name>
</gene>
<evidence type="ECO:0000256" key="2">
    <source>
        <dbReference type="SAM" id="Phobius"/>
    </source>
</evidence>
<dbReference type="SMART" id="SM00458">
    <property type="entry name" value="RICIN"/>
    <property type="match status" value="2"/>
</dbReference>
<proteinExistence type="predicted"/>
<keyword evidence="5" id="KW-1185">Reference proteome</keyword>
<dbReference type="CDD" id="cd00161">
    <property type="entry name" value="beta-trefoil_Ricin-like"/>
    <property type="match status" value="2"/>
</dbReference>
<name>A0ABN6CM14_9ACTN</name>
<feature type="domain" description="Ricin B lectin" evidence="3">
    <location>
        <begin position="160"/>
        <end position="306"/>
    </location>
</feature>
<evidence type="ECO:0000256" key="1">
    <source>
        <dbReference type="SAM" id="MobiDB-lite"/>
    </source>
</evidence>
<sequence length="496" mass="51626">MIQLRGDDRGSMPLAMLLSIVGVTLSTLVGSVAVSQITEARTSSDRVQALIAAQAGVNVATAQFRAATDSTGTGDPARLPDGPLAGNVAPNGGARYQVTITYRDLDGNPLAVPLNAQPATAVVVSTGIRAATGPFHQGTAGARTLQATYVFRLSNQNIPGGQIHVRGSVADLCLDAGSAQPAAGTPVQMQSCLGVPAPQIWAYNSDLTISLVSSRTGANPLGMCLDAGSPHAAGAQVKVQKCVATSPPPPQQQWSTNDSANIMGTSNGSTLDNYCFNVQSPNFAGSFVVLSTTKCNGNYDNVQTFQPDAAVGAGAAGPTTRQLVNYQQFGRCLDVTNQNVASTFLIAWPCKQAPNPANISWNQKWTLPAALNGAHTATGRIYTTLSGIDYCLRSPGVTSGAYPTVTTCTSTSYTADQTWTVYGNTGSYTASYQIVDNTGLCLAPADPAAYPAEVLPYIGPPVSRIVLRACDGSAWQKWNAPPDVSEPSPLKQITER</sequence>
<dbReference type="Gene3D" id="2.80.10.50">
    <property type="match status" value="2"/>
</dbReference>
<keyword evidence="2" id="KW-0472">Membrane</keyword>
<organism evidence="4 5">
    <name type="scientific">Actinoplanes ianthinogenes</name>
    <dbReference type="NCBI Taxonomy" id="122358"/>
    <lineage>
        <taxon>Bacteria</taxon>
        <taxon>Bacillati</taxon>
        <taxon>Actinomycetota</taxon>
        <taxon>Actinomycetes</taxon>
        <taxon>Micromonosporales</taxon>
        <taxon>Micromonosporaceae</taxon>
        <taxon>Actinoplanes</taxon>
    </lineage>
</organism>
<evidence type="ECO:0000259" key="3">
    <source>
        <dbReference type="SMART" id="SM00458"/>
    </source>
</evidence>
<dbReference type="SUPFAM" id="SSF50370">
    <property type="entry name" value="Ricin B-like lectins"/>
    <property type="match status" value="2"/>
</dbReference>
<accession>A0ABN6CM14</accession>
<keyword evidence="2" id="KW-0812">Transmembrane</keyword>
<feature type="domain" description="Ricin B lectin" evidence="3">
    <location>
        <begin position="317"/>
        <end position="481"/>
    </location>
</feature>
<dbReference type="PROSITE" id="PS50231">
    <property type="entry name" value="RICIN_B_LECTIN"/>
    <property type="match status" value="2"/>
</dbReference>
<dbReference type="Pfam" id="PF00652">
    <property type="entry name" value="Ricin_B_lectin"/>
    <property type="match status" value="1"/>
</dbReference>
<dbReference type="RefSeq" id="WP_189332912.1">
    <property type="nucleotide sequence ID" value="NZ_AP023356.1"/>
</dbReference>
<dbReference type="EMBL" id="AP023356">
    <property type="protein sequence ID" value="BCJ46061.1"/>
    <property type="molecule type" value="Genomic_DNA"/>
</dbReference>
<evidence type="ECO:0000313" key="4">
    <source>
        <dbReference type="EMBL" id="BCJ46061.1"/>
    </source>
</evidence>
<feature type="region of interest" description="Disordered" evidence="1">
    <location>
        <begin position="68"/>
        <end position="90"/>
    </location>
</feature>
<evidence type="ECO:0000313" key="5">
    <source>
        <dbReference type="Proteomes" id="UP000676967"/>
    </source>
</evidence>
<protein>
    <recommendedName>
        <fullName evidence="3">Ricin B lectin domain-containing protein</fullName>
    </recommendedName>
</protein>
<dbReference type="InterPro" id="IPR000772">
    <property type="entry name" value="Ricin_B_lectin"/>
</dbReference>
<keyword evidence="2" id="KW-1133">Transmembrane helix</keyword>
<dbReference type="Proteomes" id="UP000676967">
    <property type="component" value="Chromosome"/>
</dbReference>